<evidence type="ECO:0000259" key="2">
    <source>
        <dbReference type="Pfam" id="PF02517"/>
    </source>
</evidence>
<feature type="domain" description="CAAX prenyl protease 2/Lysostaphin resistance protein A-like" evidence="2">
    <location>
        <begin position="122"/>
        <end position="236"/>
    </location>
</feature>
<protein>
    <submittedName>
        <fullName evidence="3">CAAX protease self-immunity</fullName>
    </submittedName>
</protein>
<gene>
    <name evidence="3" type="ORF">LARV_03621</name>
</gene>
<proteinExistence type="predicted"/>
<feature type="transmembrane region" description="Helical" evidence="1">
    <location>
        <begin position="195"/>
        <end position="216"/>
    </location>
</feature>
<keyword evidence="4" id="KW-1185">Reference proteome</keyword>
<feature type="transmembrane region" description="Helical" evidence="1">
    <location>
        <begin position="99"/>
        <end position="118"/>
    </location>
</feature>
<evidence type="ECO:0000313" key="3">
    <source>
        <dbReference type="EMBL" id="GAP15828.1"/>
    </source>
</evidence>
<dbReference type="EMBL" id="DF967972">
    <property type="protein sequence ID" value="GAP15828.1"/>
    <property type="molecule type" value="Genomic_DNA"/>
</dbReference>
<accession>A0A0S7BL62</accession>
<feature type="transmembrane region" description="Helical" evidence="1">
    <location>
        <begin position="124"/>
        <end position="145"/>
    </location>
</feature>
<dbReference type="Pfam" id="PF02517">
    <property type="entry name" value="Rce1-like"/>
    <property type="match status" value="1"/>
</dbReference>
<feature type="transmembrane region" description="Helical" evidence="1">
    <location>
        <begin position="59"/>
        <end position="79"/>
    </location>
</feature>
<dbReference type="InterPro" id="IPR003675">
    <property type="entry name" value="Rce1/LyrA-like_dom"/>
</dbReference>
<name>A0A0S7BL62_9CHLR</name>
<sequence>MTSTQELDIASDKFSWKPALAATGYFVLLLGVTQALRAVIYQLLFRLLPRMGVARTEIFWDAISIAAMLLTGVILLIILQPRAARLGLNWSAASRKERLITLAGGALLGVMAAINIALDPSQAIVVLHGCVITPLFEELIFRGWGWGRIDAVLPARWRGWGTLALVTILFGLWHLGYFDVVGLRMAAHPENSAPLGLILGMKVVIGLAVGLLTGLARRSSRSVYGSLVIHALWNLFGR</sequence>
<dbReference type="GO" id="GO:0004175">
    <property type="term" value="F:endopeptidase activity"/>
    <property type="evidence" value="ECO:0007669"/>
    <property type="project" value="UniProtKB-ARBA"/>
</dbReference>
<dbReference type="OrthoDB" id="9782250at2"/>
<dbReference type="GO" id="GO:0080120">
    <property type="term" value="P:CAAX-box protein maturation"/>
    <property type="evidence" value="ECO:0007669"/>
    <property type="project" value="UniProtKB-ARBA"/>
</dbReference>
<dbReference type="STRING" id="360412.LARV_03621"/>
<keyword evidence="1" id="KW-1133">Transmembrane helix</keyword>
<keyword evidence="1" id="KW-0812">Transmembrane</keyword>
<evidence type="ECO:0000313" key="4">
    <source>
        <dbReference type="Proteomes" id="UP000055060"/>
    </source>
</evidence>
<dbReference type="RefSeq" id="WP_075074974.1">
    <property type="nucleotide sequence ID" value="NZ_DF967972.1"/>
</dbReference>
<keyword evidence="3" id="KW-0378">Hydrolase</keyword>
<feature type="transmembrane region" description="Helical" evidence="1">
    <location>
        <begin position="157"/>
        <end position="175"/>
    </location>
</feature>
<reference evidence="3" key="1">
    <citation type="submission" date="2015-07" db="EMBL/GenBank/DDBJ databases">
        <title>Draft Genome Sequences of Anaerolinea thermolimosa IMO-1, Bellilinea caldifistulae GOMI-1, Leptolinea tardivitalis YMTK-2, Levilinea saccharolytica KIBI-1,Longilinea arvoryzae KOME-1, Previously Described as Members of the Anaerolineaceae (Chloroflexi).</title>
        <authorList>
            <person name="Sekiguchi Y."/>
            <person name="Ohashi A."/>
            <person name="Matsuura N."/>
            <person name="Tourlousse M.D."/>
        </authorList>
    </citation>
    <scope>NUCLEOTIDE SEQUENCE [LARGE SCALE GENOMIC DNA]</scope>
    <source>
        <strain evidence="3">KOME-1</strain>
    </source>
</reference>
<dbReference type="AlphaFoldDB" id="A0A0S7BL62"/>
<dbReference type="Proteomes" id="UP000055060">
    <property type="component" value="Unassembled WGS sequence"/>
</dbReference>
<organism evidence="3">
    <name type="scientific">Longilinea arvoryzae</name>
    <dbReference type="NCBI Taxonomy" id="360412"/>
    <lineage>
        <taxon>Bacteria</taxon>
        <taxon>Bacillati</taxon>
        <taxon>Chloroflexota</taxon>
        <taxon>Anaerolineae</taxon>
        <taxon>Anaerolineales</taxon>
        <taxon>Anaerolineaceae</taxon>
        <taxon>Longilinea</taxon>
    </lineage>
</organism>
<keyword evidence="3" id="KW-0645">Protease</keyword>
<evidence type="ECO:0000256" key="1">
    <source>
        <dbReference type="SAM" id="Phobius"/>
    </source>
</evidence>
<dbReference type="GO" id="GO:0006508">
    <property type="term" value="P:proteolysis"/>
    <property type="evidence" value="ECO:0007669"/>
    <property type="project" value="UniProtKB-KW"/>
</dbReference>
<keyword evidence="1" id="KW-0472">Membrane</keyword>